<dbReference type="EMBL" id="AFHG01000059">
    <property type="protein sequence ID" value="EGK69761.1"/>
    <property type="molecule type" value="Genomic_DNA"/>
</dbReference>
<gene>
    <name evidence="1" type="ORF">METUNv1_03726</name>
</gene>
<dbReference type="AlphaFoldDB" id="F5RHC9"/>
<dbReference type="OrthoDB" id="9877001at2"/>
<accession>F5RHC9</accession>
<protein>
    <submittedName>
        <fullName evidence="1">Uncharacterized protein</fullName>
    </submittedName>
</protein>
<evidence type="ECO:0000313" key="2">
    <source>
        <dbReference type="Proteomes" id="UP000005019"/>
    </source>
</evidence>
<dbReference type="RefSeq" id="WP_008064308.1">
    <property type="nucleotide sequence ID" value="NZ_AFHG01000059.1"/>
</dbReference>
<dbReference type="STRING" id="1000565.METUNv1_03726"/>
<reference evidence="1 2" key="1">
    <citation type="journal article" date="2011" name="J. Bacteriol.">
        <title>Genome sequence of Methyloversatilis universalis FAM5T, a methylotrophic representative of the order Rhodocyclales.</title>
        <authorList>
            <person name="Kittichotirat W."/>
            <person name="Good N.M."/>
            <person name="Hall R."/>
            <person name="Bringel F."/>
            <person name="Lajus A."/>
            <person name="Medigue C."/>
            <person name="Smalley N.E."/>
            <person name="Beck D."/>
            <person name="Bumgarner R."/>
            <person name="Vuilleumier S."/>
            <person name="Kalyuzhnaya M.G."/>
        </authorList>
    </citation>
    <scope>NUCLEOTIDE SEQUENCE [LARGE SCALE GENOMIC DNA]</scope>
    <source>
        <strain evidence="2">ATCC BAA-1314 / JCM 13912 / FAM5</strain>
    </source>
</reference>
<keyword evidence="2" id="KW-1185">Reference proteome</keyword>
<evidence type="ECO:0000313" key="1">
    <source>
        <dbReference type="EMBL" id="EGK69761.1"/>
    </source>
</evidence>
<organism evidence="1 2">
    <name type="scientific">Methyloversatilis universalis (strain ATCC BAA-1314 / DSM 25237 / JCM 13912 / CCUG 52030 / FAM5)</name>
    <dbReference type="NCBI Taxonomy" id="1000565"/>
    <lineage>
        <taxon>Bacteria</taxon>
        <taxon>Pseudomonadati</taxon>
        <taxon>Pseudomonadota</taxon>
        <taxon>Betaproteobacteria</taxon>
        <taxon>Nitrosomonadales</taxon>
        <taxon>Sterolibacteriaceae</taxon>
        <taxon>Methyloversatilis</taxon>
    </lineage>
</organism>
<sequence>MNLITECTVRKVKRAGNGLRIAMVELPDGTFGELPAAEGLKPGEPAQLAVTVGLQMGRLYPRAMRAERKG</sequence>
<comment type="caution">
    <text evidence="1">The sequence shown here is derived from an EMBL/GenBank/DDBJ whole genome shotgun (WGS) entry which is preliminary data.</text>
</comment>
<dbReference type="Proteomes" id="UP000005019">
    <property type="component" value="Unassembled WGS sequence"/>
</dbReference>
<name>F5RHC9_METUF</name>
<proteinExistence type="predicted"/>